<accession>A0A8J5EUE2</accession>
<proteinExistence type="predicted"/>
<dbReference type="Gene3D" id="4.10.1100.10">
    <property type="entry name" value="Transcription factor, SBP-box domain"/>
    <property type="match status" value="1"/>
</dbReference>
<dbReference type="PROSITE" id="PS51141">
    <property type="entry name" value="ZF_SBP"/>
    <property type="match status" value="1"/>
</dbReference>
<evidence type="ECO:0000313" key="8">
    <source>
        <dbReference type="Proteomes" id="UP000734854"/>
    </source>
</evidence>
<dbReference type="Pfam" id="PF03110">
    <property type="entry name" value="SBP"/>
    <property type="match status" value="1"/>
</dbReference>
<evidence type="ECO:0000259" key="6">
    <source>
        <dbReference type="PROSITE" id="PS51141"/>
    </source>
</evidence>
<sequence>MMSRFGSSDASFAPASMASFSALGGGDGSEKEKLWDSGYAASHQSHLFFHQNPTLEDMDAQIPFSPLLGYPYPPQESFFARKEAAAAACGHPATSHLPPHCQAEGCNSDLSSAKHYDRHHKVCNSHPEATVIIIAHVCSIDSASNAAGSMCLQSLMRPREAAGSARPTTIAGGESLISYHQQQQPQRNTTQTAQAP</sequence>
<dbReference type="AlphaFoldDB" id="A0A8J5EUE2"/>
<dbReference type="GO" id="GO:0005634">
    <property type="term" value="C:nucleus"/>
    <property type="evidence" value="ECO:0007669"/>
    <property type="project" value="InterPro"/>
</dbReference>
<evidence type="ECO:0000256" key="5">
    <source>
        <dbReference type="SAM" id="MobiDB-lite"/>
    </source>
</evidence>
<organism evidence="7 8">
    <name type="scientific">Zingiber officinale</name>
    <name type="common">Ginger</name>
    <name type="synonym">Amomum zingiber</name>
    <dbReference type="NCBI Taxonomy" id="94328"/>
    <lineage>
        <taxon>Eukaryota</taxon>
        <taxon>Viridiplantae</taxon>
        <taxon>Streptophyta</taxon>
        <taxon>Embryophyta</taxon>
        <taxon>Tracheophyta</taxon>
        <taxon>Spermatophyta</taxon>
        <taxon>Magnoliopsida</taxon>
        <taxon>Liliopsida</taxon>
        <taxon>Zingiberales</taxon>
        <taxon>Zingiberaceae</taxon>
        <taxon>Zingiber</taxon>
    </lineage>
</organism>
<feature type="domain" description="SBP-type" evidence="6">
    <location>
        <begin position="98"/>
        <end position="171"/>
    </location>
</feature>
<feature type="compositionally biased region" description="Low complexity" evidence="5">
    <location>
        <begin position="181"/>
        <end position="196"/>
    </location>
</feature>
<keyword evidence="2 4" id="KW-0863">Zinc-finger</keyword>
<dbReference type="PANTHER" id="PTHR31251">
    <property type="entry name" value="SQUAMOSA PROMOTER-BINDING-LIKE PROTEIN 4"/>
    <property type="match status" value="1"/>
</dbReference>
<dbReference type="InterPro" id="IPR004333">
    <property type="entry name" value="SBP_dom"/>
</dbReference>
<feature type="region of interest" description="Disordered" evidence="5">
    <location>
        <begin position="161"/>
        <end position="196"/>
    </location>
</feature>
<reference evidence="7 8" key="1">
    <citation type="submission" date="2020-08" db="EMBL/GenBank/DDBJ databases">
        <title>Plant Genome Project.</title>
        <authorList>
            <person name="Zhang R.-G."/>
        </authorList>
    </citation>
    <scope>NUCLEOTIDE SEQUENCE [LARGE SCALE GENOMIC DNA]</scope>
    <source>
        <tissue evidence="7">Rhizome</tissue>
    </source>
</reference>
<dbReference type="PANTHER" id="PTHR31251:SF169">
    <property type="entry name" value="SQUAMOSA PROMOTER-BINDING-LIKE PROTEIN 8"/>
    <property type="match status" value="1"/>
</dbReference>
<protein>
    <recommendedName>
        <fullName evidence="6">SBP-type domain-containing protein</fullName>
    </recommendedName>
</protein>
<evidence type="ECO:0000256" key="4">
    <source>
        <dbReference type="PROSITE-ProRule" id="PRU00470"/>
    </source>
</evidence>
<gene>
    <name evidence="7" type="ORF">ZIOFF_070163</name>
</gene>
<keyword evidence="1" id="KW-0479">Metal-binding</keyword>
<evidence type="ECO:0000256" key="2">
    <source>
        <dbReference type="ARBA" id="ARBA00022771"/>
    </source>
</evidence>
<comment type="caution">
    <text evidence="7">The sequence shown here is derived from an EMBL/GenBank/DDBJ whole genome shotgun (WGS) entry which is preliminary data.</text>
</comment>
<dbReference type="SUPFAM" id="SSF103612">
    <property type="entry name" value="SBT domain"/>
    <property type="match status" value="1"/>
</dbReference>
<dbReference type="EMBL" id="JACMSC010000020">
    <property type="protein sequence ID" value="KAG6472686.1"/>
    <property type="molecule type" value="Genomic_DNA"/>
</dbReference>
<evidence type="ECO:0000313" key="7">
    <source>
        <dbReference type="EMBL" id="KAG6472686.1"/>
    </source>
</evidence>
<evidence type="ECO:0000256" key="3">
    <source>
        <dbReference type="ARBA" id="ARBA00022833"/>
    </source>
</evidence>
<keyword evidence="8" id="KW-1185">Reference proteome</keyword>
<dbReference type="InterPro" id="IPR044817">
    <property type="entry name" value="SBP-like"/>
</dbReference>
<dbReference type="GO" id="GO:0008270">
    <property type="term" value="F:zinc ion binding"/>
    <property type="evidence" value="ECO:0007669"/>
    <property type="project" value="UniProtKB-KW"/>
</dbReference>
<dbReference type="InterPro" id="IPR036893">
    <property type="entry name" value="SBP_sf"/>
</dbReference>
<dbReference type="Proteomes" id="UP000734854">
    <property type="component" value="Unassembled WGS sequence"/>
</dbReference>
<evidence type="ECO:0000256" key="1">
    <source>
        <dbReference type="ARBA" id="ARBA00022723"/>
    </source>
</evidence>
<dbReference type="GO" id="GO:0003677">
    <property type="term" value="F:DNA binding"/>
    <property type="evidence" value="ECO:0007669"/>
    <property type="project" value="InterPro"/>
</dbReference>
<keyword evidence="3" id="KW-0862">Zinc</keyword>
<name>A0A8J5EUE2_ZINOF</name>